<dbReference type="EMBL" id="CP104013">
    <property type="protein sequence ID" value="UYP48193.1"/>
    <property type="molecule type" value="Genomic_DNA"/>
</dbReference>
<sequence length="147" mass="16936">MEKLTLSNGAKLKLDPNNHEQAYNDFIDLFFKPGYIKSNDITKTISASIKEVERISSIFNLSKGEVITSLLQTIERRLPKDIAELTGEVDKIEILFENMDDYQMQILDLIKENNSPEKIRLEVSQLVENLNLFEISELLIHLAKKIK</sequence>
<name>A0ABY6HXD9_9ARCH</name>
<accession>A0ABY6HXD9</accession>
<proteinExistence type="predicted"/>
<organism evidence="1 2">
    <name type="scientific">Candidatus Lokiarchaeum ossiferum</name>
    <dbReference type="NCBI Taxonomy" id="2951803"/>
    <lineage>
        <taxon>Archaea</taxon>
        <taxon>Promethearchaeati</taxon>
        <taxon>Promethearchaeota</taxon>
        <taxon>Promethearchaeia</taxon>
        <taxon>Promethearchaeales</taxon>
        <taxon>Promethearchaeaceae</taxon>
        <taxon>Candidatus Lokiarchaeum</taxon>
    </lineage>
</organism>
<evidence type="ECO:0000313" key="2">
    <source>
        <dbReference type="Proteomes" id="UP001208689"/>
    </source>
</evidence>
<gene>
    <name evidence="1" type="ORF">NEF87_004478</name>
</gene>
<evidence type="ECO:0000313" key="1">
    <source>
        <dbReference type="EMBL" id="UYP48193.1"/>
    </source>
</evidence>
<keyword evidence="2" id="KW-1185">Reference proteome</keyword>
<protein>
    <submittedName>
        <fullName evidence="1">Uncharacterized protein</fullName>
    </submittedName>
</protein>
<reference evidence="1" key="1">
    <citation type="submission" date="2022-09" db="EMBL/GenBank/DDBJ databases">
        <title>Actin cytoskeleton and complex cell architecture in an #Asgard archaeon.</title>
        <authorList>
            <person name="Ponce Toledo R.I."/>
            <person name="Schleper C."/>
            <person name="Rodrigues Oliveira T."/>
            <person name="Wollweber F."/>
            <person name="Xu J."/>
            <person name="Rittmann S."/>
            <person name="Klingl A."/>
            <person name="Pilhofer M."/>
        </authorList>
    </citation>
    <scope>NUCLEOTIDE SEQUENCE</scope>
    <source>
        <strain evidence="1">B-35</strain>
    </source>
</reference>
<dbReference type="Proteomes" id="UP001208689">
    <property type="component" value="Chromosome"/>
</dbReference>